<reference evidence="3" key="1">
    <citation type="submission" date="2021-06" db="EMBL/GenBank/DDBJ databases">
        <authorList>
            <person name="Kallberg Y."/>
            <person name="Tangrot J."/>
            <person name="Rosling A."/>
        </authorList>
    </citation>
    <scope>NUCLEOTIDE SEQUENCE</scope>
    <source>
        <strain evidence="3">CL551</strain>
    </source>
</reference>
<keyword evidence="4" id="KW-1185">Reference proteome</keyword>
<feature type="region of interest" description="Disordered" evidence="1">
    <location>
        <begin position="301"/>
        <end position="340"/>
    </location>
</feature>
<dbReference type="Proteomes" id="UP000789342">
    <property type="component" value="Unassembled WGS sequence"/>
</dbReference>
<evidence type="ECO:0000313" key="4">
    <source>
        <dbReference type="Proteomes" id="UP000789342"/>
    </source>
</evidence>
<dbReference type="SMART" id="SM00317">
    <property type="entry name" value="SET"/>
    <property type="match status" value="1"/>
</dbReference>
<name>A0A9N9E939_9GLOM</name>
<proteinExistence type="predicted"/>
<dbReference type="InterPro" id="IPR046341">
    <property type="entry name" value="SET_dom_sf"/>
</dbReference>
<protein>
    <submittedName>
        <fullName evidence="3">4435_t:CDS:1</fullName>
    </submittedName>
</protein>
<evidence type="ECO:0000313" key="3">
    <source>
        <dbReference type="EMBL" id="CAG8664802.1"/>
    </source>
</evidence>
<gene>
    <name evidence="3" type="ORF">AMORRO_LOCUS10563</name>
</gene>
<feature type="compositionally biased region" description="Polar residues" evidence="1">
    <location>
        <begin position="301"/>
        <end position="321"/>
    </location>
</feature>
<organism evidence="3 4">
    <name type="scientific">Acaulospora morrowiae</name>
    <dbReference type="NCBI Taxonomy" id="94023"/>
    <lineage>
        <taxon>Eukaryota</taxon>
        <taxon>Fungi</taxon>
        <taxon>Fungi incertae sedis</taxon>
        <taxon>Mucoromycota</taxon>
        <taxon>Glomeromycotina</taxon>
        <taxon>Glomeromycetes</taxon>
        <taxon>Diversisporales</taxon>
        <taxon>Acaulosporaceae</taxon>
        <taxon>Acaulospora</taxon>
    </lineage>
</organism>
<dbReference type="PROSITE" id="PS50280">
    <property type="entry name" value="SET"/>
    <property type="match status" value="1"/>
</dbReference>
<sequence>NNIQPYQHQTINFTQPKYHHHKSFSFTNVLDSPVFPVVQRKNLTSKDLGVAKKTTEFTNNTDSKLNINSTSSTRPVYNSTATMSRHHHKMFESIAKSCIVSRNCTDSKNHPVLKNRPDSQNQRAASNNYISTPTKNCIESKSKNLAVCANADNDPLSKSLDSHSLRVLKLAKNEFSVIAKRRFKKDEFILQYSGDVHSAKNFLQLKYEYSNLDTYFDLFVERNHDNTMNGNIYAPFINRSDTPNCYIQITKEGSKKDDGSNNCDSKHSVYKVGIFALYDIVPGVELKLGLNLIENGNLTPVTQQNRSHPTANSASYHSQPPRTLLPSDHPSQSSSQLDQANDSFPMSIQITSEERRHHNKFQNLVTAIQLLETSIVNYCIEHAQDPIISPVEKLSETAVMLFGLPQSMFSRVHAVISICLRENIGIDQCQTCLLNAFRLFLEWTTGDGGSETNKSSSTPIQWSTSSSRFHRRYHGSRNSNIKISLFEKFVTCFLLSLKGTFDVIPISILVWSERLSISKYRLVRWELECLKAIRFEVMITSTLYFCWLGKLCDELEV</sequence>
<dbReference type="Gene3D" id="2.170.270.10">
    <property type="entry name" value="SET domain"/>
    <property type="match status" value="1"/>
</dbReference>
<dbReference type="OrthoDB" id="2336574at2759"/>
<dbReference type="Pfam" id="PF00856">
    <property type="entry name" value="SET"/>
    <property type="match status" value="1"/>
</dbReference>
<comment type="caution">
    <text evidence="3">The sequence shown here is derived from an EMBL/GenBank/DDBJ whole genome shotgun (WGS) entry which is preliminary data.</text>
</comment>
<dbReference type="EMBL" id="CAJVPV010011825">
    <property type="protein sequence ID" value="CAG8664802.1"/>
    <property type="molecule type" value="Genomic_DNA"/>
</dbReference>
<feature type="compositionally biased region" description="Polar residues" evidence="1">
    <location>
        <begin position="329"/>
        <end position="340"/>
    </location>
</feature>
<evidence type="ECO:0000256" key="1">
    <source>
        <dbReference type="SAM" id="MobiDB-lite"/>
    </source>
</evidence>
<dbReference type="AlphaFoldDB" id="A0A9N9E939"/>
<accession>A0A9N9E939</accession>
<feature type="non-terminal residue" evidence="3">
    <location>
        <position position="557"/>
    </location>
</feature>
<feature type="domain" description="SET" evidence="2">
    <location>
        <begin position="163"/>
        <end position="291"/>
    </location>
</feature>
<evidence type="ECO:0000259" key="2">
    <source>
        <dbReference type="PROSITE" id="PS50280"/>
    </source>
</evidence>
<dbReference type="InterPro" id="IPR001214">
    <property type="entry name" value="SET_dom"/>
</dbReference>
<dbReference type="SUPFAM" id="SSF82199">
    <property type="entry name" value="SET domain"/>
    <property type="match status" value="1"/>
</dbReference>